<dbReference type="EMBL" id="JAQLYE010000003">
    <property type="protein sequence ID" value="MDB8016898.1"/>
    <property type="molecule type" value="Genomic_DNA"/>
</dbReference>
<dbReference type="SUPFAM" id="SSF56300">
    <property type="entry name" value="Metallo-dependent phosphatases"/>
    <property type="match status" value="1"/>
</dbReference>
<reference evidence="2" key="1">
    <citation type="submission" date="2023-01" db="EMBL/GenBank/DDBJ databases">
        <title>Human gut microbiome strain richness.</title>
        <authorList>
            <person name="Chen-Liaw A."/>
        </authorList>
    </citation>
    <scope>NUCLEOTIDE SEQUENCE</scope>
    <source>
        <strain evidence="2">1001283st1_D2_1001283B150209_150212</strain>
    </source>
</reference>
<organism evidence="2 3">
    <name type="scientific">Agathobacter rectalis</name>
    <dbReference type="NCBI Taxonomy" id="39491"/>
    <lineage>
        <taxon>Bacteria</taxon>
        <taxon>Bacillati</taxon>
        <taxon>Bacillota</taxon>
        <taxon>Clostridia</taxon>
        <taxon>Lachnospirales</taxon>
        <taxon>Lachnospiraceae</taxon>
        <taxon>Agathobacter</taxon>
    </lineage>
</organism>
<dbReference type="GO" id="GO:0016787">
    <property type="term" value="F:hydrolase activity"/>
    <property type="evidence" value="ECO:0007669"/>
    <property type="project" value="InterPro"/>
</dbReference>
<dbReference type="Proteomes" id="UP001212823">
    <property type="component" value="Unassembled WGS sequence"/>
</dbReference>
<evidence type="ECO:0000313" key="2">
    <source>
        <dbReference type="EMBL" id="MDB8016898.1"/>
    </source>
</evidence>
<gene>
    <name evidence="2" type="ORF">PNE45_02445</name>
</gene>
<dbReference type="RefSeq" id="WP_306775025.1">
    <property type="nucleotide sequence ID" value="NZ_JADPAO010000001.1"/>
</dbReference>
<protein>
    <submittedName>
        <fullName evidence="2">Metallophosphoesterase</fullName>
    </submittedName>
</protein>
<dbReference type="Pfam" id="PF00149">
    <property type="entry name" value="Metallophos"/>
    <property type="match status" value="1"/>
</dbReference>
<dbReference type="InterPro" id="IPR029052">
    <property type="entry name" value="Metallo-depent_PP-like"/>
</dbReference>
<name>A0AAP3Q147_9FIRM</name>
<feature type="domain" description="Calcineurin-like phosphoesterase" evidence="1">
    <location>
        <begin position="2"/>
        <end position="230"/>
    </location>
</feature>
<dbReference type="Gene3D" id="3.60.21.10">
    <property type="match status" value="1"/>
</dbReference>
<dbReference type="AlphaFoldDB" id="A0AAP3Q147"/>
<evidence type="ECO:0000313" key="3">
    <source>
        <dbReference type="Proteomes" id="UP001212823"/>
    </source>
</evidence>
<accession>A0AAP3Q147</accession>
<sequence>MIYITGDMHNDFRRISNKNLKKNNIPLSEEDYLIVCGDFGLCWARDRTFEWGCNWFAQTKFTTLWVQGNHENYDMIAEYPLEEWHGGKVRHIVRDKVILLERGQIFNIEGKSFFTFGGASSHDMQGGLLDRNDPDFDFCLKYARNNWLPYRIIGESWWAQELPSEDEMQEGLNNLKAVDYKVDYVITHCCASNLQRLIKPNYKNDVLTDYFQQLEERLDYKHWFFGHYHEDATDEENRHTVVYKRILPIEEVD</sequence>
<dbReference type="InterPro" id="IPR004843">
    <property type="entry name" value="Calcineurin-like_PHP"/>
</dbReference>
<proteinExistence type="predicted"/>
<evidence type="ECO:0000259" key="1">
    <source>
        <dbReference type="Pfam" id="PF00149"/>
    </source>
</evidence>
<comment type="caution">
    <text evidence="2">The sequence shown here is derived from an EMBL/GenBank/DDBJ whole genome shotgun (WGS) entry which is preliminary data.</text>
</comment>